<dbReference type="Proteomes" id="UP000194699">
    <property type="component" value="Unassembled WGS sequence"/>
</dbReference>
<dbReference type="EMBL" id="NGEL01000025">
    <property type="protein sequence ID" value="OTM93010.1"/>
    <property type="molecule type" value="Genomic_DNA"/>
</dbReference>
<gene>
    <name evidence="2" type="ORF">B9X95_02930</name>
</gene>
<evidence type="ECO:0000313" key="2">
    <source>
        <dbReference type="EMBL" id="OTM93010.1"/>
    </source>
</evidence>
<feature type="transmembrane region" description="Helical" evidence="1">
    <location>
        <begin position="120"/>
        <end position="139"/>
    </location>
</feature>
<proteinExistence type="predicted"/>
<feature type="transmembrane region" description="Helical" evidence="1">
    <location>
        <begin position="25"/>
        <end position="49"/>
    </location>
</feature>
<feature type="transmembrane region" description="Helical" evidence="1">
    <location>
        <begin position="69"/>
        <end position="99"/>
    </location>
</feature>
<sequence>MNEEKDPEIKYLSNDEDLFHVEKKIYLPTFIFQEFFVFLCITFGSYFSIFISSQKFATEESFSKSFNLVFAFFTIENLIDTSIGLFIVMGILCFVNHLTTHSKLNIQPILNRLISAVTDFYYLMFSTILGCMLGLFHFLHKFPMIKEYEQLHQLAISGMITIGLVGSTTSIAIQFFVHKNKVLHKKPD</sequence>
<comment type="caution">
    <text evidence="2">The sequence shown here is derived from an EMBL/GenBank/DDBJ whole genome shotgun (WGS) entry which is preliminary data.</text>
</comment>
<dbReference type="RefSeq" id="WP_016165575.1">
    <property type="nucleotide sequence ID" value="NZ_NGEL01000025.1"/>
</dbReference>
<evidence type="ECO:0000256" key="1">
    <source>
        <dbReference type="SAM" id="Phobius"/>
    </source>
</evidence>
<reference evidence="2 3" key="1">
    <citation type="submission" date="2017-05" db="EMBL/GenBank/DDBJ databases">
        <authorList>
            <person name="Song R."/>
            <person name="Chenine A.L."/>
            <person name="Ruprecht R.M."/>
        </authorList>
    </citation>
    <scope>NUCLEOTIDE SEQUENCE [LARGE SCALE GENOMIC DNA]</scope>
    <source>
        <strain evidence="2 3">PR350</strain>
    </source>
</reference>
<evidence type="ECO:0000313" key="3">
    <source>
        <dbReference type="Proteomes" id="UP000194699"/>
    </source>
</evidence>
<organism evidence="2 3">
    <name type="scientific">Acinetobacter baumannii</name>
    <dbReference type="NCBI Taxonomy" id="470"/>
    <lineage>
        <taxon>Bacteria</taxon>
        <taxon>Pseudomonadati</taxon>
        <taxon>Pseudomonadota</taxon>
        <taxon>Gammaproteobacteria</taxon>
        <taxon>Moraxellales</taxon>
        <taxon>Moraxellaceae</taxon>
        <taxon>Acinetobacter</taxon>
        <taxon>Acinetobacter calcoaceticus/baumannii complex</taxon>
    </lineage>
</organism>
<feature type="transmembrane region" description="Helical" evidence="1">
    <location>
        <begin position="151"/>
        <end position="177"/>
    </location>
</feature>
<name>A0A241ZIZ8_ACIBA</name>
<keyword evidence="1" id="KW-0812">Transmembrane</keyword>
<dbReference type="AlphaFoldDB" id="A0A241ZIZ8"/>
<protein>
    <submittedName>
        <fullName evidence="2">Uncharacterized protein</fullName>
    </submittedName>
</protein>
<keyword evidence="1" id="KW-1133">Transmembrane helix</keyword>
<keyword evidence="1" id="KW-0472">Membrane</keyword>
<accession>A0A241ZIZ8</accession>